<dbReference type="InterPro" id="IPR006015">
    <property type="entry name" value="Universal_stress_UspA"/>
</dbReference>
<keyword evidence="3" id="KW-1185">Reference proteome</keyword>
<dbReference type="PANTHER" id="PTHR31964:SF113">
    <property type="entry name" value="USPA DOMAIN-CONTAINING PROTEIN"/>
    <property type="match status" value="1"/>
</dbReference>
<accession>A0ABV2AV03</accession>
<dbReference type="SUPFAM" id="SSF52402">
    <property type="entry name" value="Adenine nucleotide alpha hydrolases-like"/>
    <property type="match status" value="1"/>
</dbReference>
<sequence length="151" mass="16815">MAQNGVEIKDVIDVKRETGKILFAYDESDHSKIALQKLIQYHLKPGDELYILNVHPEMKAVSQLVKDKSNYEATYMKKVALIKSVAAMIEAKHNVQTFSIVKIGEAREVIRKAISEFGITQLILGSRGLGNIKGMLLGSVSSYCVRQCNCT</sequence>
<evidence type="ECO:0000313" key="2">
    <source>
        <dbReference type="EMBL" id="MES1923490.1"/>
    </source>
</evidence>
<evidence type="ECO:0000313" key="3">
    <source>
        <dbReference type="Proteomes" id="UP001439008"/>
    </source>
</evidence>
<dbReference type="EMBL" id="JBDODL010006431">
    <property type="protein sequence ID" value="MES1923490.1"/>
    <property type="molecule type" value="Genomic_DNA"/>
</dbReference>
<feature type="domain" description="UspA" evidence="1">
    <location>
        <begin position="19"/>
        <end position="150"/>
    </location>
</feature>
<dbReference type="CDD" id="cd23659">
    <property type="entry name" value="USP_At3g01520-like"/>
    <property type="match status" value="1"/>
</dbReference>
<evidence type="ECO:0000259" key="1">
    <source>
        <dbReference type="Pfam" id="PF00582"/>
    </source>
</evidence>
<dbReference type="Pfam" id="PF00582">
    <property type="entry name" value="Usp"/>
    <property type="match status" value="1"/>
</dbReference>
<proteinExistence type="predicted"/>
<protein>
    <recommendedName>
        <fullName evidence="1">UspA domain-containing protein</fullName>
    </recommendedName>
</protein>
<comment type="caution">
    <text evidence="2">The sequence shown here is derived from an EMBL/GenBank/DDBJ whole genome shotgun (WGS) entry which is preliminary data.</text>
</comment>
<dbReference type="PANTHER" id="PTHR31964">
    <property type="entry name" value="ADENINE NUCLEOTIDE ALPHA HYDROLASES-LIKE SUPERFAMILY PROTEIN"/>
    <property type="match status" value="1"/>
</dbReference>
<gene>
    <name evidence="2" type="ORF">MHBO_005066</name>
</gene>
<dbReference type="PRINTS" id="PR01438">
    <property type="entry name" value="UNVRSLSTRESS"/>
</dbReference>
<dbReference type="Proteomes" id="UP001439008">
    <property type="component" value="Unassembled WGS sequence"/>
</dbReference>
<dbReference type="InterPro" id="IPR006016">
    <property type="entry name" value="UspA"/>
</dbReference>
<name>A0ABV2AV03_9EUKA</name>
<reference evidence="2 3" key="1">
    <citation type="journal article" date="2024" name="BMC Biol.">
        <title>Comparative genomics of Ascetosporea gives new insight into the evolutionary basis for animal parasitism in Rhizaria.</title>
        <authorList>
            <person name="Hiltunen Thoren M."/>
            <person name="Onut-Brannstrom I."/>
            <person name="Alfjorden A."/>
            <person name="Peckova H."/>
            <person name="Swords F."/>
            <person name="Hooper C."/>
            <person name="Holzer A.S."/>
            <person name="Bass D."/>
            <person name="Burki F."/>
        </authorList>
    </citation>
    <scope>NUCLEOTIDE SEQUENCE [LARGE SCALE GENOMIC DNA]</scope>
    <source>
        <strain evidence="2">20-A016</strain>
    </source>
</reference>
<feature type="non-terminal residue" evidence="2">
    <location>
        <position position="151"/>
    </location>
</feature>
<dbReference type="InterPro" id="IPR014729">
    <property type="entry name" value="Rossmann-like_a/b/a_fold"/>
</dbReference>
<dbReference type="Gene3D" id="3.40.50.620">
    <property type="entry name" value="HUPs"/>
    <property type="match status" value="1"/>
</dbReference>
<organism evidence="2 3">
    <name type="scientific">Bonamia ostreae</name>
    <dbReference type="NCBI Taxonomy" id="126728"/>
    <lineage>
        <taxon>Eukaryota</taxon>
        <taxon>Sar</taxon>
        <taxon>Rhizaria</taxon>
        <taxon>Endomyxa</taxon>
        <taxon>Ascetosporea</taxon>
        <taxon>Haplosporida</taxon>
        <taxon>Bonamia</taxon>
    </lineage>
</organism>